<dbReference type="Proteomes" id="UP001432322">
    <property type="component" value="Unassembled WGS sequence"/>
</dbReference>
<reference evidence="2" key="1">
    <citation type="submission" date="2023-10" db="EMBL/GenBank/DDBJ databases">
        <title>Genome assembly of Pristionchus species.</title>
        <authorList>
            <person name="Yoshida K."/>
            <person name="Sommer R.J."/>
        </authorList>
    </citation>
    <scope>NUCLEOTIDE SEQUENCE</scope>
    <source>
        <strain evidence="2">RS5133</strain>
    </source>
</reference>
<comment type="caution">
    <text evidence="2">The sequence shown here is derived from an EMBL/GenBank/DDBJ whole genome shotgun (WGS) entry which is preliminary data.</text>
</comment>
<proteinExistence type="predicted"/>
<accession>A0AAV5UT89</accession>
<dbReference type="InterPro" id="IPR045860">
    <property type="entry name" value="Snake_toxin-like_sf"/>
</dbReference>
<feature type="chain" id="PRO_5043383375" evidence="1">
    <location>
        <begin position="20"/>
        <end position="108"/>
    </location>
</feature>
<sequence length="108" mass="12253">KMLTHRSLILTVLPILALSLQCFNYEVPAGQTPTVPRTSVECPFTARFCISAYSLRNINGNQVYYENRGCADDIMCQQFIKKQTTECQGLGYNRQCCCMGNQCNDEIR</sequence>
<dbReference type="EMBL" id="BTSY01000001">
    <property type="protein sequence ID" value="GMT09797.1"/>
    <property type="molecule type" value="Genomic_DNA"/>
</dbReference>
<evidence type="ECO:0000256" key="1">
    <source>
        <dbReference type="SAM" id="SignalP"/>
    </source>
</evidence>
<dbReference type="AlphaFoldDB" id="A0AAV5UT89"/>
<gene>
    <name evidence="2" type="ORF">PFISCL1PPCAC_1094</name>
</gene>
<dbReference type="SUPFAM" id="SSF57302">
    <property type="entry name" value="Snake toxin-like"/>
    <property type="match status" value="1"/>
</dbReference>
<evidence type="ECO:0000313" key="2">
    <source>
        <dbReference type="EMBL" id="GMT09797.1"/>
    </source>
</evidence>
<organism evidence="2 3">
    <name type="scientific">Pristionchus fissidentatus</name>
    <dbReference type="NCBI Taxonomy" id="1538716"/>
    <lineage>
        <taxon>Eukaryota</taxon>
        <taxon>Metazoa</taxon>
        <taxon>Ecdysozoa</taxon>
        <taxon>Nematoda</taxon>
        <taxon>Chromadorea</taxon>
        <taxon>Rhabditida</taxon>
        <taxon>Rhabditina</taxon>
        <taxon>Diplogasteromorpha</taxon>
        <taxon>Diplogasteroidea</taxon>
        <taxon>Neodiplogasteridae</taxon>
        <taxon>Pristionchus</taxon>
    </lineage>
</organism>
<keyword evidence="1" id="KW-0732">Signal</keyword>
<feature type="signal peptide" evidence="1">
    <location>
        <begin position="1"/>
        <end position="19"/>
    </location>
</feature>
<feature type="non-terminal residue" evidence="2">
    <location>
        <position position="1"/>
    </location>
</feature>
<name>A0AAV5UT89_9BILA</name>
<keyword evidence="3" id="KW-1185">Reference proteome</keyword>
<protein>
    <submittedName>
        <fullName evidence="2">Uncharacterized protein</fullName>
    </submittedName>
</protein>
<evidence type="ECO:0000313" key="3">
    <source>
        <dbReference type="Proteomes" id="UP001432322"/>
    </source>
</evidence>